<dbReference type="PANTHER" id="PTHR11019">
    <property type="entry name" value="HTH-TYPE TRANSCRIPTIONAL REGULATOR NIMR"/>
    <property type="match status" value="1"/>
</dbReference>
<keyword evidence="3" id="KW-0238">DNA-binding</keyword>
<dbReference type="PROSITE" id="PS00041">
    <property type="entry name" value="HTH_ARAC_FAMILY_1"/>
    <property type="match status" value="1"/>
</dbReference>
<dbReference type="InterPro" id="IPR009057">
    <property type="entry name" value="Homeodomain-like_sf"/>
</dbReference>
<organism evidence="8 9">
    <name type="scientific">Amphritea opalescens</name>
    <dbReference type="NCBI Taxonomy" id="2490544"/>
    <lineage>
        <taxon>Bacteria</taxon>
        <taxon>Pseudomonadati</taxon>
        <taxon>Pseudomonadota</taxon>
        <taxon>Gammaproteobacteria</taxon>
        <taxon>Oceanospirillales</taxon>
        <taxon>Oceanospirillaceae</taxon>
        <taxon>Amphritea</taxon>
    </lineage>
</organism>
<keyword evidence="2" id="KW-0805">Transcription regulation</keyword>
<evidence type="ECO:0000256" key="5">
    <source>
        <dbReference type="ARBA" id="ARBA00023163"/>
    </source>
</evidence>
<reference evidence="8 9" key="1">
    <citation type="submission" date="2018-11" db="EMBL/GenBank/DDBJ databases">
        <title>The draft genome sequence of Amphritea opalescens ANRC-JH13T.</title>
        <authorList>
            <person name="Fang Z."/>
            <person name="Zhang Y."/>
            <person name="Han X."/>
        </authorList>
    </citation>
    <scope>NUCLEOTIDE SEQUENCE [LARGE SCALE GENOMIC DNA]</scope>
    <source>
        <strain evidence="8 9">ANRC-JH13</strain>
    </source>
</reference>
<dbReference type="GO" id="GO:0043565">
    <property type="term" value="F:sequence-specific DNA binding"/>
    <property type="evidence" value="ECO:0007669"/>
    <property type="project" value="InterPro"/>
</dbReference>
<dbReference type="Proteomes" id="UP000283087">
    <property type="component" value="Unassembled WGS sequence"/>
</dbReference>
<dbReference type="Gene3D" id="2.60.120.10">
    <property type="entry name" value="Jelly Rolls"/>
    <property type="match status" value="1"/>
</dbReference>
<evidence type="ECO:0000256" key="1">
    <source>
        <dbReference type="ARBA" id="ARBA00022491"/>
    </source>
</evidence>
<dbReference type="FunFam" id="1.10.10.60:FF:000132">
    <property type="entry name" value="AraC family transcriptional regulator"/>
    <property type="match status" value="1"/>
</dbReference>
<dbReference type="InterPro" id="IPR011051">
    <property type="entry name" value="RmlC_Cupin_sf"/>
</dbReference>
<dbReference type="Gene3D" id="1.10.10.60">
    <property type="entry name" value="Homeodomain-like"/>
    <property type="match status" value="1"/>
</dbReference>
<dbReference type="GO" id="GO:0003700">
    <property type="term" value="F:DNA-binding transcription factor activity"/>
    <property type="evidence" value="ECO:0007669"/>
    <property type="project" value="InterPro"/>
</dbReference>
<dbReference type="InterPro" id="IPR020449">
    <property type="entry name" value="Tscrpt_reg_AraC-type_HTH"/>
</dbReference>
<dbReference type="InterPro" id="IPR018060">
    <property type="entry name" value="HTH_AraC"/>
</dbReference>
<dbReference type="CDD" id="cd06124">
    <property type="entry name" value="cupin_NimR-like_N"/>
    <property type="match status" value="1"/>
</dbReference>
<name>A0A430KVN9_9GAMM</name>
<dbReference type="Pfam" id="PF12833">
    <property type="entry name" value="HTH_18"/>
    <property type="match status" value="1"/>
</dbReference>
<sequence>MPTYNEKQTKHPKIQNHWLSPDRKPRNRLEQVPRQLVIRQVDHTAGFYTPFHSHGWGQLLFIADGLIQVSAKNIGYWVVPPQRAVWIPAYIEHDTRTIHPVQMRNVYIAPAASQHLPNHCQVIHVTPLLRELILAMVNFDTLYDEVGAEGRLVQVFLDQLKATPEAPLYLPHPKSKPLIEIAHQLRNNPADSRSMDDWGAQLGTSARSLARHFRQETGMTFGQWRQQARLLAALTRIAQGDAVANIAQDLGYNSQSAFITMFRKALGKTPGRYFEQE</sequence>
<evidence type="ECO:0000256" key="6">
    <source>
        <dbReference type="SAM" id="MobiDB-lite"/>
    </source>
</evidence>
<evidence type="ECO:0000259" key="7">
    <source>
        <dbReference type="PROSITE" id="PS01124"/>
    </source>
</evidence>
<evidence type="ECO:0000313" key="9">
    <source>
        <dbReference type="Proteomes" id="UP000283087"/>
    </source>
</evidence>
<evidence type="ECO:0000256" key="3">
    <source>
        <dbReference type="ARBA" id="ARBA00023125"/>
    </source>
</evidence>
<dbReference type="PANTHER" id="PTHR11019:SF159">
    <property type="entry name" value="TRANSCRIPTIONAL REGULATOR-RELATED"/>
    <property type="match status" value="1"/>
</dbReference>
<proteinExistence type="predicted"/>
<dbReference type="PROSITE" id="PS01124">
    <property type="entry name" value="HTH_ARAC_FAMILY_2"/>
    <property type="match status" value="1"/>
</dbReference>
<keyword evidence="4" id="KW-0010">Activator</keyword>
<evidence type="ECO:0000256" key="4">
    <source>
        <dbReference type="ARBA" id="ARBA00023159"/>
    </source>
</evidence>
<keyword evidence="9" id="KW-1185">Reference proteome</keyword>
<keyword evidence="5" id="KW-0804">Transcription</keyword>
<dbReference type="Pfam" id="PF02311">
    <property type="entry name" value="AraC_binding"/>
    <property type="match status" value="1"/>
</dbReference>
<comment type="caution">
    <text evidence="8">The sequence shown here is derived from an EMBL/GenBank/DDBJ whole genome shotgun (WGS) entry which is preliminary data.</text>
</comment>
<dbReference type="OrthoDB" id="5949386at2"/>
<dbReference type="InterPro" id="IPR018062">
    <property type="entry name" value="HTH_AraC-typ_CS"/>
</dbReference>
<dbReference type="AlphaFoldDB" id="A0A430KVN9"/>
<dbReference type="SUPFAM" id="SSF51182">
    <property type="entry name" value="RmlC-like cupins"/>
    <property type="match status" value="1"/>
</dbReference>
<keyword evidence="1" id="KW-0678">Repressor</keyword>
<dbReference type="InterPro" id="IPR014710">
    <property type="entry name" value="RmlC-like_jellyroll"/>
</dbReference>
<dbReference type="SUPFAM" id="SSF46689">
    <property type="entry name" value="Homeodomain-like"/>
    <property type="match status" value="1"/>
</dbReference>
<protein>
    <submittedName>
        <fullName evidence="8">AraC family transcriptional regulator</fullName>
    </submittedName>
</protein>
<accession>A0A430KVN9</accession>
<dbReference type="SMART" id="SM00342">
    <property type="entry name" value="HTH_ARAC"/>
    <property type="match status" value="1"/>
</dbReference>
<evidence type="ECO:0000256" key="2">
    <source>
        <dbReference type="ARBA" id="ARBA00023015"/>
    </source>
</evidence>
<gene>
    <name evidence="8" type="ORF">EH243_00320</name>
</gene>
<dbReference type="EMBL" id="RQXW01000001">
    <property type="protein sequence ID" value="RTE67434.1"/>
    <property type="molecule type" value="Genomic_DNA"/>
</dbReference>
<dbReference type="PRINTS" id="PR00032">
    <property type="entry name" value="HTHARAC"/>
</dbReference>
<evidence type="ECO:0000313" key="8">
    <source>
        <dbReference type="EMBL" id="RTE67434.1"/>
    </source>
</evidence>
<feature type="region of interest" description="Disordered" evidence="6">
    <location>
        <begin position="1"/>
        <end position="25"/>
    </location>
</feature>
<dbReference type="InterPro" id="IPR003313">
    <property type="entry name" value="AraC-bd"/>
</dbReference>
<feature type="domain" description="HTH araC/xylS-type" evidence="7">
    <location>
        <begin position="179"/>
        <end position="276"/>
    </location>
</feature>